<gene>
    <name evidence="1" type="ORF">TCIL3000_9_6240</name>
</gene>
<proteinExistence type="predicted"/>
<dbReference type="AlphaFoldDB" id="G0UUZ8"/>
<accession>G0UUZ8</accession>
<reference evidence="1" key="1">
    <citation type="journal article" date="2012" name="Proc. Natl. Acad. Sci. U.S.A.">
        <title>Antigenic diversity is generated by distinct evolutionary mechanisms in African trypanosome species.</title>
        <authorList>
            <person name="Jackson A.P."/>
            <person name="Berry A."/>
            <person name="Aslett M."/>
            <person name="Allison H.C."/>
            <person name="Burton P."/>
            <person name="Vavrova-Anderson J."/>
            <person name="Brown R."/>
            <person name="Browne H."/>
            <person name="Corton N."/>
            <person name="Hauser H."/>
            <person name="Gamble J."/>
            <person name="Gilderthorp R."/>
            <person name="Marcello L."/>
            <person name="McQuillan J."/>
            <person name="Otto T.D."/>
            <person name="Quail M.A."/>
            <person name="Sanders M.J."/>
            <person name="van Tonder A."/>
            <person name="Ginger M.L."/>
            <person name="Field M.C."/>
            <person name="Barry J.D."/>
            <person name="Hertz-Fowler C."/>
            <person name="Berriman M."/>
        </authorList>
    </citation>
    <scope>NUCLEOTIDE SEQUENCE</scope>
    <source>
        <strain evidence="1">IL3000</strain>
    </source>
</reference>
<dbReference type="VEuPathDB" id="TriTrypDB:TcIL3000_9_6240"/>
<dbReference type="EMBL" id="HE575322">
    <property type="protein sequence ID" value="CCC93212.1"/>
    <property type="molecule type" value="Genomic_DNA"/>
</dbReference>
<organism evidence="1">
    <name type="scientific">Trypanosoma congolense (strain IL3000)</name>
    <dbReference type="NCBI Taxonomy" id="1068625"/>
    <lineage>
        <taxon>Eukaryota</taxon>
        <taxon>Discoba</taxon>
        <taxon>Euglenozoa</taxon>
        <taxon>Kinetoplastea</taxon>
        <taxon>Metakinetoplastina</taxon>
        <taxon>Trypanosomatida</taxon>
        <taxon>Trypanosomatidae</taxon>
        <taxon>Trypanosoma</taxon>
        <taxon>Nannomonas</taxon>
    </lineage>
</organism>
<protein>
    <submittedName>
        <fullName evidence="1">Uncharacterized protein</fullName>
    </submittedName>
</protein>
<evidence type="ECO:0000313" key="1">
    <source>
        <dbReference type="EMBL" id="CCC93212.1"/>
    </source>
</evidence>
<name>G0UUZ8_TRYCI</name>
<sequence>MFSTLGSWSEGIHNFLMESAQSTVEPWYLSYEERRRLAKEPRIIHQLQLEDEWKQTCLEGVWAVMRRFARPINDFRVSEACFHEYLSYIGISNEYLRCRIADLFLSGNSDINCLVVCKVLYMGLTDENTSSGFLEHCYRCLPSNLTSSNVEYLSVKKACEAQRSIKDKKFATELRAQQLEGVLSYMDGAGCTELDLDTFKTLFFDPNRCIWAGTFIKCIYEAGAKYFGKPYGVLPAIPLRWLSAIEPLPFDRNAVYDADSILLRNTEVSGKEISAIKKSRKKIPKHAKEGK</sequence>